<comment type="caution">
    <text evidence="1">The sequence shown here is derived from an EMBL/GenBank/DDBJ whole genome shotgun (WGS) entry which is preliminary data.</text>
</comment>
<protein>
    <submittedName>
        <fullName evidence="1">Uncharacterized protein</fullName>
    </submittedName>
</protein>
<dbReference type="Proteomes" id="UP001433268">
    <property type="component" value="Unassembled WGS sequence"/>
</dbReference>
<keyword evidence="2" id="KW-1185">Reference proteome</keyword>
<proteinExistence type="predicted"/>
<dbReference type="GeneID" id="92047439"/>
<evidence type="ECO:0000313" key="1">
    <source>
        <dbReference type="EMBL" id="KAK8075401.1"/>
    </source>
</evidence>
<organism evidence="1 2">
    <name type="scientific">Apiospora hydei</name>
    <dbReference type="NCBI Taxonomy" id="1337664"/>
    <lineage>
        <taxon>Eukaryota</taxon>
        <taxon>Fungi</taxon>
        <taxon>Dikarya</taxon>
        <taxon>Ascomycota</taxon>
        <taxon>Pezizomycotina</taxon>
        <taxon>Sordariomycetes</taxon>
        <taxon>Xylariomycetidae</taxon>
        <taxon>Amphisphaeriales</taxon>
        <taxon>Apiosporaceae</taxon>
        <taxon>Apiospora</taxon>
    </lineage>
</organism>
<reference evidence="1 2" key="1">
    <citation type="submission" date="2023-01" db="EMBL/GenBank/DDBJ databases">
        <title>Analysis of 21 Apiospora genomes using comparative genomics revels a genus with tremendous synthesis potential of carbohydrate active enzymes and secondary metabolites.</title>
        <authorList>
            <person name="Sorensen T."/>
        </authorList>
    </citation>
    <scope>NUCLEOTIDE SEQUENCE [LARGE SCALE GENOMIC DNA]</scope>
    <source>
        <strain evidence="1 2">CBS 114990</strain>
    </source>
</reference>
<accession>A0ABR1VVX7</accession>
<sequence length="129" mass="14867">MASQKTSAQPRKSADLKYGQQRVYMKSRRGMELTEEKLENTAYTTLNEAKKKKILDAIKKELKDNIEEDQKIMPAGDLLDYEKLVNGVIRKVFGENLRLFKDNRGARASRDAQTREDTPVVDELLDYRG</sequence>
<dbReference type="RefSeq" id="XP_066666341.1">
    <property type="nucleotide sequence ID" value="XM_066814379.1"/>
</dbReference>
<evidence type="ECO:0000313" key="2">
    <source>
        <dbReference type="Proteomes" id="UP001433268"/>
    </source>
</evidence>
<name>A0ABR1VVX7_9PEZI</name>
<dbReference type="EMBL" id="JAQQWN010000007">
    <property type="protein sequence ID" value="KAK8075401.1"/>
    <property type="molecule type" value="Genomic_DNA"/>
</dbReference>
<gene>
    <name evidence="1" type="ORF">PG997_010064</name>
</gene>